<feature type="non-terminal residue" evidence="2">
    <location>
        <position position="72"/>
    </location>
</feature>
<organism evidence="2">
    <name type="scientific">marine metagenome</name>
    <dbReference type="NCBI Taxonomy" id="408172"/>
    <lineage>
        <taxon>unclassified sequences</taxon>
        <taxon>metagenomes</taxon>
        <taxon>ecological metagenomes</taxon>
    </lineage>
</organism>
<evidence type="ECO:0008006" key="3">
    <source>
        <dbReference type="Google" id="ProtNLM"/>
    </source>
</evidence>
<sequence length="72" mass="7496">MIELHGRSVIVTGGASGIGMGIAKVLSLAGASTLLVDRNFEGVQKLSDSLEGIHVPFKADVTDVKDVEKMVS</sequence>
<evidence type="ECO:0000313" key="2">
    <source>
        <dbReference type="EMBL" id="SVA65324.1"/>
    </source>
</evidence>
<dbReference type="Pfam" id="PF00106">
    <property type="entry name" value="adh_short"/>
    <property type="match status" value="1"/>
</dbReference>
<reference evidence="2" key="1">
    <citation type="submission" date="2018-05" db="EMBL/GenBank/DDBJ databases">
        <authorList>
            <person name="Lanie J.A."/>
            <person name="Ng W.-L."/>
            <person name="Kazmierczak K.M."/>
            <person name="Andrzejewski T.M."/>
            <person name="Davidsen T.M."/>
            <person name="Wayne K.J."/>
            <person name="Tettelin H."/>
            <person name="Glass J.I."/>
            <person name="Rusch D."/>
            <person name="Podicherti R."/>
            <person name="Tsui H.-C.T."/>
            <person name="Winkler M.E."/>
        </authorList>
    </citation>
    <scope>NUCLEOTIDE SEQUENCE</scope>
</reference>
<dbReference type="InterPro" id="IPR036291">
    <property type="entry name" value="NAD(P)-bd_dom_sf"/>
</dbReference>
<evidence type="ECO:0000256" key="1">
    <source>
        <dbReference type="ARBA" id="ARBA00023002"/>
    </source>
</evidence>
<proteinExistence type="predicted"/>
<keyword evidence="1" id="KW-0560">Oxidoreductase</keyword>
<protein>
    <recommendedName>
        <fullName evidence="3">SDR family NAD(P)-dependent oxidoreductase</fullName>
    </recommendedName>
</protein>
<dbReference type="PANTHER" id="PTHR43658">
    <property type="entry name" value="SHORT-CHAIN DEHYDROGENASE/REDUCTASE"/>
    <property type="match status" value="1"/>
</dbReference>
<dbReference type="EMBL" id="UINC01015530">
    <property type="protein sequence ID" value="SVA65324.1"/>
    <property type="molecule type" value="Genomic_DNA"/>
</dbReference>
<dbReference type="Gene3D" id="3.40.50.720">
    <property type="entry name" value="NAD(P)-binding Rossmann-like Domain"/>
    <property type="match status" value="1"/>
</dbReference>
<accession>A0A381XKP0</accession>
<dbReference type="GO" id="GO:0016491">
    <property type="term" value="F:oxidoreductase activity"/>
    <property type="evidence" value="ECO:0007669"/>
    <property type="project" value="UniProtKB-KW"/>
</dbReference>
<gene>
    <name evidence="2" type="ORF">METZ01_LOCUS118178</name>
</gene>
<dbReference type="PANTHER" id="PTHR43658:SF8">
    <property type="entry name" value="17-BETA-HYDROXYSTEROID DEHYDROGENASE 14-RELATED"/>
    <property type="match status" value="1"/>
</dbReference>
<dbReference type="InterPro" id="IPR002347">
    <property type="entry name" value="SDR_fam"/>
</dbReference>
<dbReference type="CDD" id="cd05233">
    <property type="entry name" value="SDR_c"/>
    <property type="match status" value="1"/>
</dbReference>
<dbReference type="SUPFAM" id="SSF51735">
    <property type="entry name" value="NAD(P)-binding Rossmann-fold domains"/>
    <property type="match status" value="1"/>
</dbReference>
<name>A0A381XKP0_9ZZZZ</name>
<dbReference type="AlphaFoldDB" id="A0A381XKP0"/>